<dbReference type="EMBL" id="KZ825162">
    <property type="protein sequence ID" value="PYI16974.1"/>
    <property type="molecule type" value="Genomic_DNA"/>
</dbReference>
<evidence type="ECO:0000313" key="2">
    <source>
        <dbReference type="EMBL" id="PYI16974.1"/>
    </source>
</evidence>
<evidence type="ECO:0008006" key="4">
    <source>
        <dbReference type="Google" id="ProtNLM"/>
    </source>
</evidence>
<dbReference type="PANTHER" id="PTHR28047:SF5">
    <property type="entry name" value="PROTEIN DCG1"/>
    <property type="match status" value="1"/>
</dbReference>
<reference evidence="2 3" key="1">
    <citation type="submission" date="2018-02" db="EMBL/GenBank/DDBJ databases">
        <title>The genomes of Aspergillus section Nigri reveals drivers in fungal speciation.</title>
        <authorList>
            <consortium name="DOE Joint Genome Institute"/>
            <person name="Vesth T.C."/>
            <person name="Nybo J."/>
            <person name="Theobald S."/>
            <person name="Brandl J."/>
            <person name="Frisvad J.C."/>
            <person name="Nielsen K.F."/>
            <person name="Lyhne E.K."/>
            <person name="Kogle M.E."/>
            <person name="Kuo A."/>
            <person name="Riley R."/>
            <person name="Clum A."/>
            <person name="Nolan M."/>
            <person name="Lipzen A."/>
            <person name="Salamov A."/>
            <person name="Henrissat B."/>
            <person name="Wiebenga A."/>
            <person name="De vries R.P."/>
            <person name="Grigoriev I.V."/>
            <person name="Mortensen U.H."/>
            <person name="Andersen M.R."/>
            <person name="Baker S.E."/>
        </authorList>
    </citation>
    <scope>NUCLEOTIDE SEQUENCE [LARGE SCALE GENOMIC DNA]</scope>
    <source>
        <strain evidence="2 3">CBS 115571</strain>
    </source>
</reference>
<comment type="similarity">
    <text evidence="1">Belongs to the HyuE racemase family.</text>
</comment>
<dbReference type="Proteomes" id="UP000249829">
    <property type="component" value="Unassembled WGS sequence"/>
</dbReference>
<accession>A0A2V5H5T4</accession>
<evidence type="ECO:0000256" key="1">
    <source>
        <dbReference type="ARBA" id="ARBA00038414"/>
    </source>
</evidence>
<sequence length="255" mass="26911">MTRAIKIVIITPVTMDLTFYKPQIDRLCRAGVEVTEISLTVGPASIESRVDEAMAVPGMLAAALQAEKAGAHALVISCMSDPGLSALREAVAIPVVGVAQVSMATAATLAHSFGIVTVLSRIAPILQANAAHCGYERQYVGCRAVEIPVLDVHRRAREVQDGLNRLALELVEQEGAGAVILGCGALLGCAGEIREFLAERGMAVPVVDPLPTTVAFAVTLVEQGLSHSSVSYPPCQVKSYQGYELGEDQMGSQRF</sequence>
<organism evidence="2 3">
    <name type="scientific">Aspergillus violaceofuscus (strain CBS 115571)</name>
    <dbReference type="NCBI Taxonomy" id="1450538"/>
    <lineage>
        <taxon>Eukaryota</taxon>
        <taxon>Fungi</taxon>
        <taxon>Dikarya</taxon>
        <taxon>Ascomycota</taxon>
        <taxon>Pezizomycotina</taxon>
        <taxon>Eurotiomycetes</taxon>
        <taxon>Eurotiomycetidae</taxon>
        <taxon>Eurotiales</taxon>
        <taxon>Aspergillaceae</taxon>
        <taxon>Aspergillus</taxon>
    </lineage>
</organism>
<name>A0A2V5H5T4_ASPV1</name>
<dbReference type="Pfam" id="PF01177">
    <property type="entry name" value="Asp_Glu_race"/>
    <property type="match status" value="1"/>
</dbReference>
<dbReference type="InterPro" id="IPR015942">
    <property type="entry name" value="Asp/Glu/hydantoin_racemase"/>
</dbReference>
<proteinExistence type="inferred from homology"/>
<protein>
    <recommendedName>
        <fullName evidence="4">Hydantoin racemase</fullName>
    </recommendedName>
</protein>
<dbReference type="PANTHER" id="PTHR28047">
    <property type="entry name" value="PROTEIN DCG1"/>
    <property type="match status" value="1"/>
</dbReference>
<dbReference type="AlphaFoldDB" id="A0A2V5H5T4"/>
<dbReference type="STRING" id="1450538.A0A2V5H5T4"/>
<dbReference type="OMA" id="FEHHCAA"/>
<keyword evidence="3" id="KW-1185">Reference proteome</keyword>
<evidence type="ECO:0000313" key="3">
    <source>
        <dbReference type="Proteomes" id="UP000249829"/>
    </source>
</evidence>
<dbReference type="Gene3D" id="3.40.50.12500">
    <property type="match status" value="1"/>
</dbReference>
<dbReference type="InterPro" id="IPR052186">
    <property type="entry name" value="Hydantoin_racemase-like"/>
</dbReference>
<dbReference type="InterPro" id="IPR053714">
    <property type="entry name" value="Iso_Racemase_Enz_sf"/>
</dbReference>
<gene>
    <name evidence="2" type="ORF">BO99DRAFT_338897</name>
</gene>
<dbReference type="GO" id="GO:0047661">
    <property type="term" value="F:amino-acid racemase activity"/>
    <property type="evidence" value="ECO:0007669"/>
    <property type="project" value="InterPro"/>
</dbReference>